<dbReference type="Pfam" id="PF25372">
    <property type="entry name" value="DUF7885"/>
    <property type="match status" value="2"/>
</dbReference>
<dbReference type="PANTHER" id="PTHR13318:SF190">
    <property type="entry name" value="PARTNER OF PAIRED, ISOFORM B"/>
    <property type="match status" value="1"/>
</dbReference>
<protein>
    <recommendedName>
        <fullName evidence="2">F-box/LRR-repeat protein 15-like leucin rich repeat domain-containing protein</fullName>
    </recommendedName>
</protein>
<dbReference type="EMBL" id="BNCQ01000021">
    <property type="protein sequence ID" value="GIM06416.1"/>
    <property type="molecule type" value="Genomic_DNA"/>
</dbReference>
<dbReference type="GO" id="GO:0019005">
    <property type="term" value="C:SCF ubiquitin ligase complex"/>
    <property type="evidence" value="ECO:0007669"/>
    <property type="project" value="TreeGrafter"/>
</dbReference>
<dbReference type="Proteomes" id="UP000722791">
    <property type="component" value="Unassembled WGS sequence"/>
</dbReference>
<dbReference type="PANTHER" id="PTHR13318">
    <property type="entry name" value="PARTNER OF PAIRED, ISOFORM B-RELATED"/>
    <property type="match status" value="1"/>
</dbReference>
<evidence type="ECO:0000256" key="1">
    <source>
        <dbReference type="ARBA" id="ARBA00004430"/>
    </source>
</evidence>
<feature type="non-terminal residue" evidence="3">
    <location>
        <position position="511"/>
    </location>
</feature>
<accession>A0A8J4GF62</accession>
<dbReference type="Gene3D" id="3.80.10.10">
    <property type="entry name" value="Ribonuclease Inhibitor"/>
    <property type="match status" value="2"/>
</dbReference>
<name>A0A8J4GF62_9CHLO</name>
<comment type="subcellular location">
    <subcellularLocation>
        <location evidence="1">Cytoplasm</location>
        <location evidence="1">Cytoskeleton</location>
        <location evidence="1">Cilium axoneme</location>
    </subcellularLocation>
</comment>
<dbReference type="SUPFAM" id="SSF81383">
    <property type="entry name" value="F-box domain"/>
    <property type="match status" value="1"/>
</dbReference>
<dbReference type="SUPFAM" id="SSF52047">
    <property type="entry name" value="RNI-like"/>
    <property type="match status" value="2"/>
</dbReference>
<organism evidence="3 4">
    <name type="scientific">Volvox reticuliferus</name>
    <dbReference type="NCBI Taxonomy" id="1737510"/>
    <lineage>
        <taxon>Eukaryota</taxon>
        <taxon>Viridiplantae</taxon>
        <taxon>Chlorophyta</taxon>
        <taxon>core chlorophytes</taxon>
        <taxon>Chlorophyceae</taxon>
        <taxon>CS clade</taxon>
        <taxon>Chlamydomonadales</taxon>
        <taxon>Volvocaceae</taxon>
        <taxon>Volvox</taxon>
    </lineage>
</organism>
<feature type="domain" description="F-box/LRR-repeat protein 15-like leucin rich repeat" evidence="2">
    <location>
        <begin position="169"/>
        <end position="313"/>
    </location>
</feature>
<dbReference type="AlphaFoldDB" id="A0A8J4GF62"/>
<dbReference type="GO" id="GO:0031146">
    <property type="term" value="P:SCF-dependent proteasomal ubiquitin-dependent protein catabolic process"/>
    <property type="evidence" value="ECO:0007669"/>
    <property type="project" value="TreeGrafter"/>
</dbReference>
<comment type="caution">
    <text evidence="3">The sequence shown here is derived from an EMBL/GenBank/DDBJ whole genome shotgun (WGS) entry which is preliminary data.</text>
</comment>
<dbReference type="InterPro" id="IPR006553">
    <property type="entry name" value="Leu-rich_rpt_Cys-con_subtyp"/>
</dbReference>
<dbReference type="InterPro" id="IPR036047">
    <property type="entry name" value="F-box-like_dom_sf"/>
</dbReference>
<sequence>RYIFIREDIIGICANQRPLYVRLCKKNLSPNGCVSELEFLLDSDINSVKFLIDFKKPNRMSTADDIALDRLTALPWPCHAHILKLLPLRNCLVMCLVCKYFNQLIQKEVLQDVSMLDVNDFYGQQASNCLSWAFRNKLTALRKITASGHSCLEPLLTACHLPAGQAILSQLTSIHLDYVNQLRDNQLSYLLAACPNLEVLALPRCSKLTDAAAITIGSLLPNLREVSCRDWTALTGGGVAALAQGCPKLEDITVDGCFRVGSEALAALVRLCPRLRRLSIAKSYGVTDSALEALGEHGVTLEELCLRQCPRVAAVQHLTRCSRLTAVDLSGCVNVAGPNLLAMLSGCGASLVSLQLNGCVGLRGEVLAAVGRLCPGLKLLNVRGLALMDEHLRDLAASCTNLRSLCLAWCTQLTEEGLRPLVARNPELEDLDIEALYLLTDSMLTGLAECTPRLSRLSMRMCHRFNPEAIVALVEGTELRSLLVSGVLDEARTTDLVSRVRRVRPHCELKW</sequence>
<evidence type="ECO:0000313" key="3">
    <source>
        <dbReference type="EMBL" id="GIM06416.1"/>
    </source>
</evidence>
<dbReference type="InterPro" id="IPR057207">
    <property type="entry name" value="FBXL15_LRR"/>
</dbReference>
<dbReference type="SMART" id="SM00367">
    <property type="entry name" value="LRR_CC"/>
    <property type="match status" value="9"/>
</dbReference>
<evidence type="ECO:0000313" key="4">
    <source>
        <dbReference type="Proteomes" id="UP000722791"/>
    </source>
</evidence>
<evidence type="ECO:0000259" key="2">
    <source>
        <dbReference type="Pfam" id="PF25372"/>
    </source>
</evidence>
<reference evidence="3" key="1">
    <citation type="journal article" date="2021" name="Proc. Natl. Acad. Sci. U.S.A.">
        <title>Three genomes in the algal genus Volvox reveal the fate of a haploid sex-determining region after a transition to homothallism.</title>
        <authorList>
            <person name="Yamamoto K."/>
            <person name="Hamaji T."/>
            <person name="Kawai-Toyooka H."/>
            <person name="Matsuzaki R."/>
            <person name="Takahashi F."/>
            <person name="Nishimura Y."/>
            <person name="Kawachi M."/>
            <person name="Noguchi H."/>
            <person name="Minakuchi Y."/>
            <person name="Umen J.G."/>
            <person name="Toyoda A."/>
            <person name="Nozaki H."/>
        </authorList>
    </citation>
    <scope>NUCLEOTIDE SEQUENCE</scope>
    <source>
        <strain evidence="3">NIES-3785</strain>
    </source>
</reference>
<dbReference type="GO" id="GO:0005930">
    <property type="term" value="C:axoneme"/>
    <property type="evidence" value="ECO:0007669"/>
    <property type="project" value="UniProtKB-SubCell"/>
</dbReference>
<proteinExistence type="predicted"/>
<feature type="domain" description="F-box/LRR-repeat protein 15-like leucin rich repeat" evidence="2">
    <location>
        <begin position="321"/>
        <end position="474"/>
    </location>
</feature>
<gene>
    <name evidence="3" type="ORF">Vretimale_10743</name>
</gene>
<dbReference type="InterPro" id="IPR032675">
    <property type="entry name" value="LRR_dom_sf"/>
</dbReference>